<dbReference type="HAMAP" id="MF_00724">
    <property type="entry name" value="FliE"/>
    <property type="match status" value="1"/>
</dbReference>
<dbReference type="GO" id="GO:0005198">
    <property type="term" value="F:structural molecule activity"/>
    <property type="evidence" value="ECO:0007669"/>
    <property type="project" value="UniProtKB-UniRule"/>
</dbReference>
<dbReference type="AlphaFoldDB" id="A0A0D8BWK2"/>
<dbReference type="NCBIfam" id="TIGR00205">
    <property type="entry name" value="fliE"/>
    <property type="match status" value="1"/>
</dbReference>
<keyword evidence="3 4" id="KW-0975">Bacterial flagellum</keyword>
<dbReference type="PANTHER" id="PTHR34653:SF1">
    <property type="entry name" value="FLAGELLAR HOOK-BASAL BODY COMPLEX PROTEIN FLIE"/>
    <property type="match status" value="1"/>
</dbReference>
<organism evidence="6 7">
    <name type="scientific">Geobacillus kaustophilus</name>
    <dbReference type="NCBI Taxonomy" id="1462"/>
    <lineage>
        <taxon>Bacteria</taxon>
        <taxon>Bacillati</taxon>
        <taxon>Bacillota</taxon>
        <taxon>Bacilli</taxon>
        <taxon>Bacillales</taxon>
        <taxon>Anoxybacillaceae</taxon>
        <taxon>Geobacillus</taxon>
        <taxon>Geobacillus thermoleovorans group</taxon>
    </lineage>
</organism>
<keyword evidence="6" id="KW-0969">Cilium</keyword>
<dbReference type="Pfam" id="PF02049">
    <property type="entry name" value="FliE"/>
    <property type="match status" value="1"/>
</dbReference>
<evidence type="ECO:0000256" key="3">
    <source>
        <dbReference type="ARBA" id="ARBA00023143"/>
    </source>
</evidence>
<dbReference type="GO" id="GO:0009425">
    <property type="term" value="C:bacterial-type flagellum basal body"/>
    <property type="evidence" value="ECO:0007669"/>
    <property type="project" value="UniProtKB-SubCell"/>
</dbReference>
<gene>
    <name evidence="4 6" type="primary">fliE</name>
    <name evidence="6" type="ORF">LG52_1851</name>
</gene>
<dbReference type="InterPro" id="IPR001624">
    <property type="entry name" value="FliE"/>
</dbReference>
<proteinExistence type="inferred from homology"/>
<keyword evidence="6" id="KW-0282">Flagellum</keyword>
<dbReference type="PRINTS" id="PR01006">
    <property type="entry name" value="FLGHOOKFLIE"/>
</dbReference>
<evidence type="ECO:0000256" key="2">
    <source>
        <dbReference type="ARBA" id="ARBA00009272"/>
    </source>
</evidence>
<dbReference type="OrthoDB" id="9812413at2"/>
<dbReference type="RefSeq" id="WP_044731726.1">
    <property type="nucleotide sequence ID" value="NZ_JYBP01000003.1"/>
</dbReference>
<keyword evidence="6" id="KW-0966">Cell projection</keyword>
<evidence type="ECO:0000256" key="5">
    <source>
        <dbReference type="NCBIfam" id="TIGR00205"/>
    </source>
</evidence>
<comment type="similarity">
    <text evidence="2 4">Belongs to the FliE family.</text>
</comment>
<comment type="caution">
    <text evidence="6">The sequence shown here is derived from an EMBL/GenBank/DDBJ whole genome shotgun (WGS) entry which is preliminary data.</text>
</comment>
<sequence>MIDGASRIGLMMSSAVSPPAKPAEAQKQFAAFFKEALNRVNEAQIQADALTEKLVRGESVQLHDVMIAAQKASITLQLTLEIRNKAIEAYQEMMRMPL</sequence>
<evidence type="ECO:0000313" key="7">
    <source>
        <dbReference type="Proteomes" id="UP000032522"/>
    </source>
</evidence>
<accession>A0A0D8BWK2</accession>
<protein>
    <recommendedName>
        <fullName evidence="4 5">Flagellar hook-basal body complex protein FliE</fullName>
    </recommendedName>
</protein>
<dbReference type="EMBL" id="JYBP01000003">
    <property type="protein sequence ID" value="KJE28359.1"/>
    <property type="molecule type" value="Genomic_DNA"/>
</dbReference>
<name>A0A0D8BWK2_GEOKU</name>
<dbReference type="PANTHER" id="PTHR34653">
    <property type="match status" value="1"/>
</dbReference>
<evidence type="ECO:0000256" key="4">
    <source>
        <dbReference type="HAMAP-Rule" id="MF_00724"/>
    </source>
</evidence>
<dbReference type="Proteomes" id="UP000032522">
    <property type="component" value="Unassembled WGS sequence"/>
</dbReference>
<dbReference type="PATRIC" id="fig|1462.6.peg.2081"/>
<dbReference type="GO" id="GO:0071973">
    <property type="term" value="P:bacterial-type flagellum-dependent cell motility"/>
    <property type="evidence" value="ECO:0007669"/>
    <property type="project" value="InterPro"/>
</dbReference>
<evidence type="ECO:0000313" key="6">
    <source>
        <dbReference type="EMBL" id="KJE28359.1"/>
    </source>
</evidence>
<comment type="subcellular location">
    <subcellularLocation>
        <location evidence="1 4">Bacterial flagellum basal body</location>
    </subcellularLocation>
</comment>
<dbReference type="GO" id="GO:0003774">
    <property type="term" value="F:cytoskeletal motor activity"/>
    <property type="evidence" value="ECO:0007669"/>
    <property type="project" value="InterPro"/>
</dbReference>
<evidence type="ECO:0000256" key="1">
    <source>
        <dbReference type="ARBA" id="ARBA00004117"/>
    </source>
</evidence>
<reference evidence="6 7" key="1">
    <citation type="submission" date="2015-01" db="EMBL/GenBank/DDBJ databases">
        <authorList>
            <person name="Filippidou S."/>
            <person name="Jeanneret N."/>
            <person name="Russel-Delif L."/>
            <person name="Junier T."/>
            <person name="Wunderlin T."/>
            <person name="Molina V."/>
            <person name="Johnson S.L."/>
            <person name="Davenport K.W."/>
            <person name="Chain P.S."/>
            <person name="Dorador C."/>
            <person name="Junier P."/>
        </authorList>
    </citation>
    <scope>NUCLEOTIDE SEQUENCE [LARGE SCALE GENOMIC DNA]</scope>
    <source>
        <strain evidence="6 7">Et7/4</strain>
    </source>
</reference>